<comment type="caution">
    <text evidence="3">The sequence shown here is derived from an EMBL/GenBank/DDBJ whole genome shotgun (WGS) entry which is preliminary data.</text>
</comment>
<keyword evidence="1" id="KW-0732">Signal</keyword>
<dbReference type="CDD" id="cd03398">
    <property type="entry name" value="PAP2_haloperoxidase"/>
    <property type="match status" value="1"/>
</dbReference>
<dbReference type="RefSeq" id="WP_168773863.1">
    <property type="nucleotide sequence ID" value="NZ_JAABNR010000004.1"/>
</dbReference>
<evidence type="ECO:0000313" key="3">
    <source>
        <dbReference type="EMBL" id="NBZ87057.1"/>
    </source>
</evidence>
<dbReference type="Proteomes" id="UP001193501">
    <property type="component" value="Unassembled WGS sequence"/>
</dbReference>
<feature type="chain" id="PRO_5042172625" evidence="1">
    <location>
        <begin position="25"/>
        <end position="438"/>
    </location>
</feature>
<protein>
    <submittedName>
        <fullName evidence="3">Phosphatase PAP2 family protein</fullName>
    </submittedName>
</protein>
<feature type="signal peptide" evidence="1">
    <location>
        <begin position="1"/>
        <end position="24"/>
    </location>
</feature>
<dbReference type="Pfam" id="PF01569">
    <property type="entry name" value="PAP2"/>
    <property type="match status" value="1"/>
</dbReference>
<dbReference type="AlphaFoldDB" id="A0AAE4Y717"/>
<evidence type="ECO:0000256" key="1">
    <source>
        <dbReference type="SAM" id="SignalP"/>
    </source>
</evidence>
<reference evidence="3" key="1">
    <citation type="submission" date="2020-01" db="EMBL/GenBank/DDBJ databases">
        <authorList>
            <person name="Chen W.-M."/>
        </authorList>
    </citation>
    <scope>NUCLEOTIDE SEQUENCE</scope>
    <source>
        <strain evidence="3">CYK-10</strain>
    </source>
</reference>
<dbReference type="PANTHER" id="PTHR34599:SF2">
    <property type="entry name" value="TRAF-TYPE DOMAIN-CONTAINING PROTEIN"/>
    <property type="match status" value="1"/>
</dbReference>
<organism evidence="3 4">
    <name type="scientific">Stagnihabitans tardus</name>
    <dbReference type="NCBI Taxonomy" id="2699202"/>
    <lineage>
        <taxon>Bacteria</taxon>
        <taxon>Pseudomonadati</taxon>
        <taxon>Pseudomonadota</taxon>
        <taxon>Alphaproteobacteria</taxon>
        <taxon>Rhodobacterales</taxon>
        <taxon>Paracoccaceae</taxon>
        <taxon>Stagnihabitans</taxon>
    </lineage>
</organism>
<dbReference type="SUPFAM" id="SSF48317">
    <property type="entry name" value="Acid phosphatase/Vanadium-dependent haloperoxidase"/>
    <property type="match status" value="1"/>
</dbReference>
<name>A0AAE4Y717_9RHOB</name>
<evidence type="ECO:0000259" key="2">
    <source>
        <dbReference type="Pfam" id="PF01569"/>
    </source>
</evidence>
<gene>
    <name evidence="3" type="ORF">GV832_05640</name>
</gene>
<evidence type="ECO:0000313" key="4">
    <source>
        <dbReference type="Proteomes" id="UP001193501"/>
    </source>
</evidence>
<keyword evidence="4" id="KW-1185">Reference proteome</keyword>
<accession>A0AAE4Y717</accession>
<sequence length="438" mass="46931">MQRRSFLTGGVALAVLSLTSTAWADTRDEAAKRVLNNWYKLGLELVRHTATMTPPVASRALALMGIGAYEALVPEGRGLVSLAGQLNGLQTLPDRAPGQGYDTAVVMNGVLETLVQALFQNTGPTGQHATQVMTAKMAEQAAEGVAADVVAASRSAGVGLGRAILDWAATDGGAVIENQGFPKEWKPKGTPGEWLPTSKISLQQAPLLPNWGNNRPFAMPASLPCGIADPTPYSEEPGSQFHTEALQVYETSKTLTEEQTHIARFWADDAMLTWTPPGHWVAILMQVAEERGLDLSATVEALARMGIGQADAFIACWAAKYRFDTIRPVTYIQKVIDKAWVPILNTPPFPEYPSGHSVQSAAGATVLTALFGEDYAFDDHSPTPDGVPERSFASFWAAADEAGISRLYGGIHFMPAITEGQKLGRCVGQFAVDLKTRA</sequence>
<feature type="domain" description="Phosphatidic acid phosphatase type 2/haloperoxidase" evidence="2">
    <location>
        <begin position="314"/>
        <end position="432"/>
    </location>
</feature>
<dbReference type="InterPro" id="IPR000326">
    <property type="entry name" value="PAP2/HPO"/>
</dbReference>
<dbReference type="InterPro" id="IPR036938">
    <property type="entry name" value="PAP2/HPO_sf"/>
</dbReference>
<proteinExistence type="predicted"/>
<dbReference type="Gene3D" id="1.10.606.20">
    <property type="match status" value="1"/>
</dbReference>
<dbReference type="PANTHER" id="PTHR34599">
    <property type="entry name" value="PEROXIDASE-RELATED"/>
    <property type="match status" value="1"/>
</dbReference>
<dbReference type="InterPro" id="IPR052559">
    <property type="entry name" value="V-haloperoxidase"/>
</dbReference>
<dbReference type="EMBL" id="JAABNR010000004">
    <property type="protein sequence ID" value="NBZ87057.1"/>
    <property type="molecule type" value="Genomic_DNA"/>
</dbReference>